<sequence>MNLPVYKINLLTNVTATPGTKWGKVTDLPLLKPRSILLLPDSDTGHSIYGQLLVEGVDLDVQILPARKGRIILTVNENSLPPANSYGEAPFAEVFLTGCMCSEVTFQQWQNHQDFTIQLGAVYKPFVTVPQAESLAAPIPPALSLRGDGPSGWLG</sequence>
<organism evidence="1 2">
    <name type="scientific">Pseudomonas phage inbricus</name>
    <dbReference type="NCBI Taxonomy" id="2048976"/>
    <lineage>
        <taxon>Viruses</taxon>
        <taxon>Duplodnaviria</taxon>
        <taxon>Heunggongvirae</taxon>
        <taxon>Uroviricota</taxon>
        <taxon>Caudoviricetes</taxon>
        <taxon>Schitoviridae</taxon>
        <taxon>Rothmandenesvirinae</taxon>
        <taxon>Inbricusvirus</taxon>
        <taxon>Inbricusvirus inbricus</taxon>
    </lineage>
</organism>
<gene>
    <name evidence="1" type="ORF">CNR35_00040</name>
</gene>
<name>A0A2H4P7I4_9CAUD</name>
<accession>A0A2H4P7I4</accession>
<keyword evidence="2" id="KW-1185">Reference proteome</keyword>
<reference evidence="2" key="1">
    <citation type="submission" date="2017-09" db="EMBL/GenBank/DDBJ databases">
        <authorList>
            <person name="Djurhuus A.M."/>
            <person name="Carstens A.B."/>
            <person name="Hansen L.H."/>
        </authorList>
    </citation>
    <scope>NUCLEOTIDE SEQUENCE [LARGE SCALE GENOMIC DNA]</scope>
</reference>
<dbReference type="Proteomes" id="UP000240688">
    <property type="component" value="Segment"/>
</dbReference>
<dbReference type="EMBL" id="MG018928">
    <property type="protein sequence ID" value="ATW58136.1"/>
    <property type="molecule type" value="Genomic_DNA"/>
</dbReference>
<protein>
    <submittedName>
        <fullName evidence="1">Uncharacterized protein</fullName>
    </submittedName>
</protein>
<evidence type="ECO:0000313" key="1">
    <source>
        <dbReference type="EMBL" id="ATW58136.1"/>
    </source>
</evidence>
<proteinExistence type="predicted"/>
<evidence type="ECO:0000313" key="2">
    <source>
        <dbReference type="Proteomes" id="UP000240688"/>
    </source>
</evidence>